<dbReference type="PANTHER" id="PTHR11439:SF463">
    <property type="entry name" value="REVERSE TRANSCRIPTASE TY1_COPIA-TYPE DOMAIN-CONTAINING PROTEIN"/>
    <property type="match status" value="1"/>
</dbReference>
<evidence type="ECO:0008006" key="2">
    <source>
        <dbReference type="Google" id="ProtNLM"/>
    </source>
</evidence>
<reference evidence="1" key="1">
    <citation type="journal article" date="2007" name="PLoS ONE">
        <title>The first genome sequence of an elite grapevine cultivar (Pinot noir Vitis vinifera L.): coping with a highly heterozygous genome.</title>
        <authorList>
            <person name="Velasco R."/>
            <person name="Zharkikh A."/>
            <person name="Troggio M."/>
            <person name="Cartwright D.A."/>
            <person name="Cestaro A."/>
            <person name="Pruss D."/>
            <person name="Pindo M."/>
            <person name="FitzGerald L.M."/>
            <person name="Vezzulli S."/>
            <person name="Reid J."/>
            <person name="Malacarne G."/>
            <person name="Iliev D."/>
            <person name="Coppola G."/>
            <person name="Wardell B."/>
            <person name="Micheletti D."/>
            <person name="Macalma T."/>
            <person name="Facci M."/>
            <person name="Mitchell J.T."/>
            <person name="Perazzolli M."/>
            <person name="Eldredge G."/>
            <person name="Gatto P."/>
            <person name="Oyzerski R."/>
            <person name="Moretto M."/>
            <person name="Gutin N."/>
            <person name="Stefanini M."/>
            <person name="Chen Y."/>
            <person name="Segala C."/>
            <person name="Davenport C."/>
            <person name="Dematte L."/>
            <person name="Mraz A."/>
            <person name="Battilana J."/>
            <person name="Stormo K."/>
            <person name="Costa F."/>
            <person name="Tao Q."/>
            <person name="Si-Ammour A."/>
            <person name="Harkins T."/>
            <person name="Lackey A."/>
            <person name="Perbost C."/>
            <person name="Taillon B."/>
            <person name="Stella A."/>
            <person name="Solovyev V."/>
            <person name="Fawcett J.A."/>
            <person name="Sterck L."/>
            <person name="Vandepoele K."/>
            <person name="Grando S.M."/>
            <person name="Toppo S."/>
            <person name="Moser C."/>
            <person name="Lanchbury J."/>
            <person name="Bogden R."/>
            <person name="Skolnick M."/>
            <person name="Sgaramella V."/>
            <person name="Bhatnagar S.K."/>
            <person name="Fontana P."/>
            <person name="Gutin A."/>
            <person name="Van de Peer Y."/>
            <person name="Salamini F."/>
            <person name="Viola R."/>
        </authorList>
    </citation>
    <scope>NUCLEOTIDE SEQUENCE</scope>
</reference>
<name>A5BQW5_VITVI</name>
<dbReference type="EMBL" id="AM467940">
    <property type="protein sequence ID" value="CAN81376.1"/>
    <property type="molecule type" value="Genomic_DNA"/>
</dbReference>
<proteinExistence type="predicted"/>
<evidence type="ECO:0000313" key="1">
    <source>
        <dbReference type="EMBL" id="CAN81376.1"/>
    </source>
</evidence>
<sequence>MKNALFDGDLKEEVYMDAPSSFDGRDDLSEMNRLKKSFSLKFEIKDLKFLRYFLRIEVAQSNRGMVVSQQKLVGIPIDPSQKLGDDKESDLVDMYRDQRLVGRLIYLSHTRPDLAFVVSMVTWRSKKQNVVARSSAKVEYRSMAHGVCEMLWLKGY</sequence>
<protein>
    <recommendedName>
        <fullName evidence="2">Reverse transcriptase Ty1/copia-type domain-containing protein</fullName>
    </recommendedName>
</protein>
<gene>
    <name evidence="1" type="ORF">VITISV_020871</name>
</gene>
<dbReference type="AlphaFoldDB" id="A5BQW5"/>
<organism evidence="1">
    <name type="scientific">Vitis vinifera</name>
    <name type="common">Grape</name>
    <dbReference type="NCBI Taxonomy" id="29760"/>
    <lineage>
        <taxon>Eukaryota</taxon>
        <taxon>Viridiplantae</taxon>
        <taxon>Streptophyta</taxon>
        <taxon>Embryophyta</taxon>
        <taxon>Tracheophyta</taxon>
        <taxon>Spermatophyta</taxon>
        <taxon>Magnoliopsida</taxon>
        <taxon>eudicotyledons</taxon>
        <taxon>Gunneridae</taxon>
        <taxon>Pentapetalae</taxon>
        <taxon>rosids</taxon>
        <taxon>Vitales</taxon>
        <taxon>Vitaceae</taxon>
        <taxon>Viteae</taxon>
        <taxon>Vitis</taxon>
    </lineage>
</organism>
<accession>A5BQW5</accession>
<dbReference type="PANTHER" id="PTHR11439">
    <property type="entry name" value="GAG-POL-RELATED RETROTRANSPOSON"/>
    <property type="match status" value="1"/>
</dbReference>